<dbReference type="PANTHER" id="PTHR30158">
    <property type="entry name" value="ACRA/E-RELATED COMPONENT OF DRUG EFFLUX TRANSPORTER"/>
    <property type="match status" value="1"/>
</dbReference>
<feature type="coiled-coil region" evidence="3">
    <location>
        <begin position="102"/>
        <end position="160"/>
    </location>
</feature>
<dbReference type="Pfam" id="PF25944">
    <property type="entry name" value="Beta-barrel_RND"/>
    <property type="match status" value="1"/>
</dbReference>
<dbReference type="AlphaFoldDB" id="A0A1D7QLQ6"/>
<comment type="subcellular location">
    <subcellularLocation>
        <location evidence="1">Cell envelope</location>
    </subcellularLocation>
</comment>
<feature type="domain" description="Multidrug resistance protein MdtA-like beta-barrel" evidence="7">
    <location>
        <begin position="207"/>
        <end position="285"/>
    </location>
</feature>
<protein>
    <submittedName>
        <fullName evidence="9">Efflux transporter periplasmic adaptor subunit</fullName>
    </submittedName>
</protein>
<gene>
    <name evidence="9" type="ORF">BFS30_22070</name>
</gene>
<sequence length="379" mass="41403">MKVNFLAYSPLFVALAFASCTSSESKEHSTADKFKSVPVAAIHVLDTTIYKEYIADIQAVKNVEVRSRLSGFLEKIYVEEGAAVKEGQILFKINDEEYKADLSKAEAVLNNAIADAKTVELEQQRTKLLVKNNIVSKTELDLAAAKVKAAESRIAEARSVLRYAKSRLSNTLIKSPFSGRIDRLPLKAGSLLEEGSLLTSVSDLSAVNVYFSITEKEYLNLASDAGYAKNSFKKQVKLTLADGAVYPFAGQARFAESEFASQTGSLSLKANFPNPEGLLKHGASGKISVPVETGEILAVHQKSVFEIQDRTYVYVLGADNKIKMTPFQAGQRVGHYYMVSSGLTKSDRIVFEGTQSLRDGIQINPIETNIKGTNPIAKN</sequence>
<organism evidence="9 10">
    <name type="scientific">Pedobacter steynii</name>
    <dbReference type="NCBI Taxonomy" id="430522"/>
    <lineage>
        <taxon>Bacteria</taxon>
        <taxon>Pseudomonadati</taxon>
        <taxon>Bacteroidota</taxon>
        <taxon>Sphingobacteriia</taxon>
        <taxon>Sphingobacteriales</taxon>
        <taxon>Sphingobacteriaceae</taxon>
        <taxon>Pedobacter</taxon>
    </lineage>
</organism>
<dbReference type="EMBL" id="CP017141">
    <property type="protein sequence ID" value="AOM79606.1"/>
    <property type="molecule type" value="Genomic_DNA"/>
</dbReference>
<dbReference type="GO" id="GO:0022857">
    <property type="term" value="F:transmembrane transporter activity"/>
    <property type="evidence" value="ECO:0007669"/>
    <property type="project" value="InterPro"/>
</dbReference>
<evidence type="ECO:0000259" key="5">
    <source>
        <dbReference type="Pfam" id="PF25876"/>
    </source>
</evidence>
<evidence type="ECO:0000256" key="4">
    <source>
        <dbReference type="SAM" id="SignalP"/>
    </source>
</evidence>
<reference evidence="9 10" key="1">
    <citation type="submission" date="2016-08" db="EMBL/GenBank/DDBJ databases">
        <authorList>
            <person name="Seilhamer J.J."/>
        </authorList>
    </citation>
    <scope>NUCLEOTIDE SEQUENCE [LARGE SCALE GENOMIC DNA]</scope>
    <source>
        <strain evidence="9 10">DX4</strain>
    </source>
</reference>
<feature type="domain" description="Multidrug resistance protein MdtA-like alpha-helical hairpin" evidence="5">
    <location>
        <begin position="102"/>
        <end position="169"/>
    </location>
</feature>
<accession>A0A1D7QLQ6</accession>
<dbReference type="KEGG" id="psty:BFS30_22070"/>
<keyword evidence="4" id="KW-0732">Signal</keyword>
<dbReference type="Gene3D" id="2.40.30.170">
    <property type="match status" value="1"/>
</dbReference>
<dbReference type="PROSITE" id="PS51257">
    <property type="entry name" value="PROKAR_LIPOPROTEIN"/>
    <property type="match status" value="1"/>
</dbReference>
<dbReference type="Gene3D" id="2.40.50.100">
    <property type="match status" value="1"/>
</dbReference>
<dbReference type="Pfam" id="PF25917">
    <property type="entry name" value="BSH_RND"/>
    <property type="match status" value="1"/>
</dbReference>
<dbReference type="SUPFAM" id="SSF111369">
    <property type="entry name" value="HlyD-like secretion proteins"/>
    <property type="match status" value="1"/>
</dbReference>
<dbReference type="GO" id="GO:0046677">
    <property type="term" value="P:response to antibiotic"/>
    <property type="evidence" value="ECO:0007669"/>
    <property type="project" value="TreeGrafter"/>
</dbReference>
<dbReference type="Gene3D" id="2.40.420.20">
    <property type="match status" value="1"/>
</dbReference>
<proteinExistence type="inferred from homology"/>
<evidence type="ECO:0000256" key="1">
    <source>
        <dbReference type="ARBA" id="ARBA00004196"/>
    </source>
</evidence>
<evidence type="ECO:0000256" key="2">
    <source>
        <dbReference type="ARBA" id="ARBA00009477"/>
    </source>
</evidence>
<dbReference type="GO" id="GO:0005886">
    <property type="term" value="C:plasma membrane"/>
    <property type="evidence" value="ECO:0007669"/>
    <property type="project" value="TreeGrafter"/>
</dbReference>
<dbReference type="InterPro" id="IPR058627">
    <property type="entry name" value="MdtA-like_C"/>
</dbReference>
<keyword evidence="3" id="KW-0175">Coiled coil</keyword>
<dbReference type="RefSeq" id="WP_069381268.1">
    <property type="nucleotide sequence ID" value="NZ_CP017141.1"/>
</dbReference>
<feature type="domain" description="Multidrug resistance protein MdtA-like barrel-sandwich hybrid" evidence="6">
    <location>
        <begin position="62"/>
        <end position="196"/>
    </location>
</feature>
<dbReference type="InterPro" id="IPR058624">
    <property type="entry name" value="MdtA-like_HH"/>
</dbReference>
<name>A0A1D7QLQ6_9SPHI</name>
<evidence type="ECO:0000259" key="8">
    <source>
        <dbReference type="Pfam" id="PF25967"/>
    </source>
</evidence>
<keyword evidence="10" id="KW-1185">Reference proteome</keyword>
<comment type="similarity">
    <text evidence="2">Belongs to the membrane fusion protein (MFP) (TC 8.A.1) family.</text>
</comment>
<dbReference type="InterPro" id="IPR058625">
    <property type="entry name" value="MdtA-like_BSH"/>
</dbReference>
<dbReference type="OrthoDB" id="9801814at2"/>
<dbReference type="PANTHER" id="PTHR30158:SF23">
    <property type="entry name" value="MULTIDRUG RESISTANCE PROTEIN MEXA"/>
    <property type="match status" value="1"/>
</dbReference>
<dbReference type="Pfam" id="PF25876">
    <property type="entry name" value="HH_MFP_RND"/>
    <property type="match status" value="1"/>
</dbReference>
<evidence type="ECO:0000256" key="3">
    <source>
        <dbReference type="SAM" id="Coils"/>
    </source>
</evidence>
<feature type="domain" description="Multidrug resistance protein MdtA-like C-terminal permuted SH3" evidence="8">
    <location>
        <begin position="307"/>
        <end position="355"/>
    </location>
</feature>
<dbReference type="InterPro" id="IPR058626">
    <property type="entry name" value="MdtA-like_b-barrel"/>
</dbReference>
<feature type="chain" id="PRO_5009098849" evidence="4">
    <location>
        <begin position="19"/>
        <end position="379"/>
    </location>
</feature>
<dbReference type="InterPro" id="IPR006143">
    <property type="entry name" value="RND_pump_MFP"/>
</dbReference>
<evidence type="ECO:0000313" key="9">
    <source>
        <dbReference type="EMBL" id="AOM79606.1"/>
    </source>
</evidence>
<dbReference type="Pfam" id="PF25967">
    <property type="entry name" value="RND-MFP_C"/>
    <property type="match status" value="1"/>
</dbReference>
<dbReference type="GO" id="GO:0030313">
    <property type="term" value="C:cell envelope"/>
    <property type="evidence" value="ECO:0007669"/>
    <property type="project" value="UniProtKB-SubCell"/>
</dbReference>
<dbReference type="Gene3D" id="1.10.287.470">
    <property type="entry name" value="Helix hairpin bin"/>
    <property type="match status" value="1"/>
</dbReference>
<evidence type="ECO:0000313" key="10">
    <source>
        <dbReference type="Proteomes" id="UP000094313"/>
    </source>
</evidence>
<feature type="signal peptide" evidence="4">
    <location>
        <begin position="1"/>
        <end position="18"/>
    </location>
</feature>
<dbReference type="Proteomes" id="UP000094313">
    <property type="component" value="Chromosome"/>
</dbReference>
<evidence type="ECO:0000259" key="6">
    <source>
        <dbReference type="Pfam" id="PF25917"/>
    </source>
</evidence>
<dbReference type="NCBIfam" id="TIGR01730">
    <property type="entry name" value="RND_mfp"/>
    <property type="match status" value="1"/>
</dbReference>
<evidence type="ECO:0000259" key="7">
    <source>
        <dbReference type="Pfam" id="PF25944"/>
    </source>
</evidence>